<organism evidence="1">
    <name type="scientific">Zea mays</name>
    <name type="common">Maize</name>
    <dbReference type="NCBI Taxonomy" id="4577"/>
    <lineage>
        <taxon>Eukaryota</taxon>
        <taxon>Viridiplantae</taxon>
        <taxon>Streptophyta</taxon>
        <taxon>Embryophyta</taxon>
        <taxon>Tracheophyta</taxon>
        <taxon>Spermatophyta</taxon>
        <taxon>Magnoliopsida</taxon>
        <taxon>Liliopsida</taxon>
        <taxon>Poales</taxon>
        <taxon>Poaceae</taxon>
        <taxon>PACMAD clade</taxon>
        <taxon>Panicoideae</taxon>
        <taxon>Andropogonodae</taxon>
        <taxon>Andropogoneae</taxon>
        <taxon>Tripsacinae</taxon>
        <taxon>Zea</taxon>
    </lineage>
</organism>
<reference evidence="1" key="1">
    <citation type="submission" date="2015-12" db="EMBL/GenBank/DDBJ databases">
        <title>Update maize B73 reference genome by single molecule sequencing technologies.</title>
        <authorList>
            <consortium name="Maize Genome Sequencing Project"/>
            <person name="Ware D."/>
        </authorList>
    </citation>
    <scope>NUCLEOTIDE SEQUENCE [LARGE SCALE GENOMIC DNA]</scope>
    <source>
        <tissue evidence="1">Seedling</tissue>
    </source>
</reference>
<proteinExistence type="predicted"/>
<sequence length="37" mass="4230">MSKCVLCLPTCLLSVFWVVGFKKQKCAHLLSVFCRLQ</sequence>
<evidence type="ECO:0000313" key="1">
    <source>
        <dbReference type="EMBL" id="ONM56035.1"/>
    </source>
</evidence>
<protein>
    <submittedName>
        <fullName evidence="1">Putative sarcosine oxidase</fullName>
    </submittedName>
</protein>
<dbReference type="EMBL" id="CM007650">
    <property type="protein sequence ID" value="ONM56035.1"/>
    <property type="molecule type" value="Genomic_DNA"/>
</dbReference>
<dbReference type="AlphaFoldDB" id="A0A1D6I7L0"/>
<gene>
    <name evidence="1" type="ORF">ZEAMMB73_Zm00001d020984</name>
</gene>
<name>A0A1D6I7L0_MAIZE</name>
<accession>A0A1D6I7L0</accession>